<dbReference type="OrthoDB" id="10267969at2759"/>
<comment type="caution">
    <text evidence="8">The sequence shown here is derived from an EMBL/GenBank/DDBJ whole genome shotgun (WGS) entry which is preliminary data.</text>
</comment>
<protein>
    <submittedName>
        <fullName evidence="8">Uncharacterized protein</fullName>
    </submittedName>
</protein>
<comment type="subcellular location">
    <subcellularLocation>
        <location evidence="1">Membrane</location>
        <topology evidence="1">Multi-pass membrane protein</topology>
    </subcellularLocation>
</comment>
<evidence type="ECO:0000256" key="1">
    <source>
        <dbReference type="ARBA" id="ARBA00004141"/>
    </source>
</evidence>
<dbReference type="Proteomes" id="UP000799441">
    <property type="component" value="Unassembled WGS sequence"/>
</dbReference>
<proteinExistence type="inferred from homology"/>
<evidence type="ECO:0000313" key="8">
    <source>
        <dbReference type="EMBL" id="KAF2726257.1"/>
    </source>
</evidence>
<keyword evidence="3 6" id="KW-0812">Transmembrane</keyword>
<evidence type="ECO:0000256" key="3">
    <source>
        <dbReference type="ARBA" id="ARBA00022692"/>
    </source>
</evidence>
<evidence type="ECO:0000256" key="5">
    <source>
        <dbReference type="ARBA" id="ARBA00023136"/>
    </source>
</evidence>
<feature type="transmembrane region" description="Helical" evidence="6">
    <location>
        <begin position="161"/>
        <end position="181"/>
    </location>
</feature>
<organism evidence="8 9">
    <name type="scientific">Polychaeton citri CBS 116435</name>
    <dbReference type="NCBI Taxonomy" id="1314669"/>
    <lineage>
        <taxon>Eukaryota</taxon>
        <taxon>Fungi</taxon>
        <taxon>Dikarya</taxon>
        <taxon>Ascomycota</taxon>
        <taxon>Pezizomycotina</taxon>
        <taxon>Dothideomycetes</taxon>
        <taxon>Dothideomycetidae</taxon>
        <taxon>Capnodiales</taxon>
        <taxon>Capnodiaceae</taxon>
        <taxon>Polychaeton</taxon>
    </lineage>
</organism>
<evidence type="ECO:0000313" key="9">
    <source>
        <dbReference type="Proteomes" id="UP000799441"/>
    </source>
</evidence>
<keyword evidence="5 6" id="KW-0472">Membrane</keyword>
<gene>
    <name evidence="8" type="ORF">K431DRAFT_214169</name>
</gene>
<evidence type="ECO:0000256" key="4">
    <source>
        <dbReference type="ARBA" id="ARBA00022989"/>
    </source>
</evidence>
<keyword evidence="9" id="KW-1185">Reference proteome</keyword>
<dbReference type="EMBL" id="MU003765">
    <property type="protein sequence ID" value="KAF2726257.1"/>
    <property type="molecule type" value="Genomic_DNA"/>
</dbReference>
<dbReference type="Pfam" id="PF04117">
    <property type="entry name" value="Mpv17_PMP22"/>
    <property type="match status" value="1"/>
</dbReference>
<dbReference type="PANTHER" id="PTHR11266">
    <property type="entry name" value="PEROXISOMAL MEMBRANE PROTEIN 2, PXMP2 MPV17"/>
    <property type="match status" value="1"/>
</dbReference>
<feature type="region of interest" description="Disordered" evidence="7">
    <location>
        <begin position="72"/>
        <end position="93"/>
    </location>
</feature>
<evidence type="ECO:0000256" key="7">
    <source>
        <dbReference type="SAM" id="MobiDB-lite"/>
    </source>
</evidence>
<feature type="transmembrane region" description="Helical" evidence="6">
    <location>
        <begin position="188"/>
        <end position="206"/>
    </location>
</feature>
<accession>A0A9P4QFC5</accession>
<dbReference type="GO" id="GO:0005778">
    <property type="term" value="C:peroxisomal membrane"/>
    <property type="evidence" value="ECO:0007669"/>
    <property type="project" value="TreeGrafter"/>
</dbReference>
<dbReference type="PANTHER" id="PTHR11266:SF80">
    <property type="entry name" value="PEROXISOMAL MEMBRANE PROTEIN 2"/>
    <property type="match status" value="1"/>
</dbReference>
<reference evidence="8" key="1">
    <citation type="journal article" date="2020" name="Stud. Mycol.">
        <title>101 Dothideomycetes genomes: a test case for predicting lifestyles and emergence of pathogens.</title>
        <authorList>
            <person name="Haridas S."/>
            <person name="Albert R."/>
            <person name="Binder M."/>
            <person name="Bloem J."/>
            <person name="Labutti K."/>
            <person name="Salamov A."/>
            <person name="Andreopoulos B."/>
            <person name="Baker S."/>
            <person name="Barry K."/>
            <person name="Bills G."/>
            <person name="Bluhm B."/>
            <person name="Cannon C."/>
            <person name="Castanera R."/>
            <person name="Culley D."/>
            <person name="Daum C."/>
            <person name="Ezra D."/>
            <person name="Gonzalez J."/>
            <person name="Henrissat B."/>
            <person name="Kuo A."/>
            <person name="Liang C."/>
            <person name="Lipzen A."/>
            <person name="Lutzoni F."/>
            <person name="Magnuson J."/>
            <person name="Mondo S."/>
            <person name="Nolan M."/>
            <person name="Ohm R."/>
            <person name="Pangilinan J."/>
            <person name="Park H.-J."/>
            <person name="Ramirez L."/>
            <person name="Alfaro M."/>
            <person name="Sun H."/>
            <person name="Tritt A."/>
            <person name="Yoshinaga Y."/>
            <person name="Zwiers L.-H."/>
            <person name="Turgeon B."/>
            <person name="Goodwin S."/>
            <person name="Spatafora J."/>
            <person name="Crous P."/>
            <person name="Grigoriev I."/>
        </authorList>
    </citation>
    <scope>NUCLEOTIDE SEQUENCE</scope>
    <source>
        <strain evidence="8">CBS 116435</strain>
    </source>
</reference>
<sequence>MPPAIITASIEATLIGVCSNLTAQVIDAHRKARPFSFSAMDFARFILYTAMTAPPNFYWQVWLERMLPARPSPSSPRGAYQTEEQIGLESETRADATATTTVVRRDLARNGISWRNTFGKWFLDCITLGTLWNIAAFLLIIGLLKGHSTAQVVETVRTETFPLILTGYKIWPFASVINFTLIPVEKRIVFLSAVGYTWDVYLSLVASSK</sequence>
<dbReference type="InterPro" id="IPR007248">
    <property type="entry name" value="Mpv17_PMP22"/>
</dbReference>
<dbReference type="AlphaFoldDB" id="A0A9P4QFC5"/>
<comment type="similarity">
    <text evidence="2 6">Belongs to the peroxisomal membrane protein PXMP2/4 family.</text>
</comment>
<feature type="transmembrane region" description="Helical" evidence="6">
    <location>
        <begin position="121"/>
        <end position="141"/>
    </location>
</feature>
<name>A0A9P4QFC5_9PEZI</name>
<keyword evidence="4 6" id="KW-1133">Transmembrane helix</keyword>
<evidence type="ECO:0000256" key="2">
    <source>
        <dbReference type="ARBA" id="ARBA00006824"/>
    </source>
</evidence>
<evidence type="ECO:0000256" key="6">
    <source>
        <dbReference type="RuleBase" id="RU363053"/>
    </source>
</evidence>